<protein>
    <submittedName>
        <fullName evidence="2">BED-type domain-containing protein</fullName>
    </submittedName>
</protein>
<accession>A0AC35TLJ2</accession>
<evidence type="ECO:0000313" key="1">
    <source>
        <dbReference type="Proteomes" id="UP000095286"/>
    </source>
</evidence>
<proteinExistence type="predicted"/>
<sequence length="372" mass="42264">MLTFYRVHLDPNMDISDTAIGINNDQEINLLEDSINLRKVDNINQESYLPKSIAGNNNILEEIPIKPHGNKRRQPHPVNIYFEFFRENFEAVCNMCKKKVKCPKTFNLKRHLARYHADEFKRVEAIWNRINSEKISANAISRKNSPSPGQLTSQQDTNVSIKLAHQLFVQHAQQISNHSTPTNIKSNGTLRNACLQQPHFNQRLPTSERLKSPLPNNANNVHIRTLPDLTNQLKIKKNGGMNHLEQTLNPQISQFFAMIQSMQHNNISSSNHSSATDSPVSIISSTTTTPTKKEVQSEGLLIKKMPRGNREEDRNDKAKRLLTCYALTAKFSLVDMDNAFLRELLSMIPNFDVPSSKGLTDLMIDAVLKYGD</sequence>
<dbReference type="Proteomes" id="UP000095286">
    <property type="component" value="Unplaced"/>
</dbReference>
<organism evidence="1 2">
    <name type="scientific">Rhabditophanes sp. KR3021</name>
    <dbReference type="NCBI Taxonomy" id="114890"/>
    <lineage>
        <taxon>Eukaryota</taxon>
        <taxon>Metazoa</taxon>
        <taxon>Ecdysozoa</taxon>
        <taxon>Nematoda</taxon>
        <taxon>Chromadorea</taxon>
        <taxon>Rhabditida</taxon>
        <taxon>Tylenchina</taxon>
        <taxon>Panagrolaimomorpha</taxon>
        <taxon>Strongyloidoidea</taxon>
        <taxon>Alloionematidae</taxon>
        <taxon>Rhabditophanes</taxon>
    </lineage>
</organism>
<name>A0AC35TLJ2_9BILA</name>
<evidence type="ECO:0000313" key="2">
    <source>
        <dbReference type="WBParaSite" id="RSKR_0000183100.1"/>
    </source>
</evidence>
<dbReference type="WBParaSite" id="RSKR_0000183100.1">
    <property type="protein sequence ID" value="RSKR_0000183100.1"/>
    <property type="gene ID" value="RSKR_0000183100"/>
</dbReference>
<reference evidence="2" key="1">
    <citation type="submission" date="2016-11" db="UniProtKB">
        <authorList>
            <consortium name="WormBaseParasite"/>
        </authorList>
    </citation>
    <scope>IDENTIFICATION</scope>
    <source>
        <strain evidence="2">KR3021</strain>
    </source>
</reference>